<dbReference type="EMBL" id="JBAMZK010000005">
    <property type="protein sequence ID" value="KAL0513355.1"/>
    <property type="molecule type" value="Genomic_DNA"/>
</dbReference>
<evidence type="ECO:0000256" key="1">
    <source>
        <dbReference type="SAM" id="MobiDB-lite"/>
    </source>
</evidence>
<keyword evidence="3" id="KW-1185">Reference proteome</keyword>
<dbReference type="AlphaFoldDB" id="A0AAW3AXG8"/>
<evidence type="ECO:0000313" key="2">
    <source>
        <dbReference type="EMBL" id="KAL0513355.1"/>
    </source>
</evidence>
<dbReference type="SUPFAM" id="SSF48403">
    <property type="entry name" value="Ankyrin repeat"/>
    <property type="match status" value="1"/>
</dbReference>
<evidence type="ECO:0000313" key="3">
    <source>
        <dbReference type="Proteomes" id="UP001500131"/>
    </source>
</evidence>
<feature type="region of interest" description="Disordered" evidence="1">
    <location>
        <begin position="256"/>
        <end position="311"/>
    </location>
</feature>
<comment type="caution">
    <text evidence="2">The sequence shown here is derived from an EMBL/GenBank/DDBJ whole genome shotgun (WGS) entry which is preliminary data.</text>
</comment>
<protein>
    <recommendedName>
        <fullName evidence="4">Ankyrin repeat protein</fullName>
    </recommendedName>
</protein>
<reference evidence="2 3" key="1">
    <citation type="submission" date="2024-02" db="EMBL/GenBank/DDBJ databases">
        <title>FIRST GENOME SEQUENCES OF Leishmania (Viannia) shawi, Leishmania (Viannia) lindenbergi AND Leishmania (Viannia) utingensis.</title>
        <authorList>
            <person name="Resadore F."/>
            <person name="Custodio M.G.F."/>
            <person name="Boite M.C."/>
            <person name="Cupolillo E."/>
            <person name="Ferreira G.E.M."/>
        </authorList>
    </citation>
    <scope>NUCLEOTIDE SEQUENCE [LARGE SCALE GENOMIC DNA]</scope>
    <source>
        <strain evidence="2 3">MHOM/BR/1966/M15733</strain>
    </source>
</reference>
<name>A0AAW3AXG8_9TRYP</name>
<dbReference type="Proteomes" id="UP001500131">
    <property type="component" value="Unassembled WGS sequence"/>
</dbReference>
<sequence>MVCQLVASLAGGDGHLCLSFVHSLSRDRSGGDAAGNAGETHQQSATHDGWLSRALATVVSSLAATRCSSGTAEGDGASVMQPNFTTSEMSSVSFTGSLSSLSSSPARAQVDDAEAFERFRDCVRRKGDNTYGQQVDAKGCSALHYATMHGFMHGAIFLSRIGAEPNVLGKAGYAPLHYAALYGTKVCQSAHITDEPPSAAVQGARHALGISVDETTAVKAVAQAKKCRRRRQQQQWLQAELQSAYSASSDAARGVGNCSSSGWGPQEMAPAGSNNVADVSTATGQCADVHGDKKRDPPCVLQERLGDKSYA</sequence>
<dbReference type="InterPro" id="IPR036770">
    <property type="entry name" value="Ankyrin_rpt-contain_sf"/>
</dbReference>
<gene>
    <name evidence="2" type="ORF">Q4I31_000936</name>
</gene>
<dbReference type="Gene3D" id="1.25.40.20">
    <property type="entry name" value="Ankyrin repeat-containing domain"/>
    <property type="match status" value="1"/>
</dbReference>
<feature type="compositionally biased region" description="Polar residues" evidence="1">
    <location>
        <begin position="272"/>
        <end position="284"/>
    </location>
</feature>
<organism evidence="2 3">
    <name type="scientific">Leishmania lindenbergi</name>
    <dbReference type="NCBI Taxonomy" id="651832"/>
    <lineage>
        <taxon>Eukaryota</taxon>
        <taxon>Discoba</taxon>
        <taxon>Euglenozoa</taxon>
        <taxon>Kinetoplastea</taxon>
        <taxon>Metakinetoplastina</taxon>
        <taxon>Trypanosomatida</taxon>
        <taxon>Trypanosomatidae</taxon>
        <taxon>Leishmaniinae</taxon>
        <taxon>Leishmania</taxon>
    </lineage>
</organism>
<accession>A0AAW3AXG8</accession>
<evidence type="ECO:0008006" key="4">
    <source>
        <dbReference type="Google" id="ProtNLM"/>
    </source>
</evidence>
<proteinExistence type="predicted"/>